<sequence>MLRWQQVLTIRDGSRSVMACCSQVLTASFSAQVVETMAIGRAIIFSRDYGLFPCILESDAAVVVKWIMEGSHLNSVVGPILEDIAVLRNLCGGLCVQFTPGRPTKSPVFLLSRR</sequence>
<dbReference type="GO" id="GO:0003676">
    <property type="term" value="F:nucleic acid binding"/>
    <property type="evidence" value="ECO:0007669"/>
    <property type="project" value="InterPro"/>
</dbReference>
<dbReference type="GO" id="GO:0004523">
    <property type="term" value="F:RNA-DNA hybrid ribonuclease activity"/>
    <property type="evidence" value="ECO:0007669"/>
    <property type="project" value="InterPro"/>
</dbReference>
<gene>
    <name evidence="2" type="ORF">LWI29_008466</name>
</gene>
<proteinExistence type="predicted"/>
<reference evidence="2" key="2">
    <citation type="submission" date="2023-06" db="EMBL/GenBank/DDBJ databases">
        <authorList>
            <person name="Swenson N.G."/>
            <person name="Wegrzyn J.L."/>
            <person name="Mcevoy S.L."/>
        </authorList>
    </citation>
    <scope>NUCLEOTIDE SEQUENCE</scope>
    <source>
        <strain evidence="2">NS2018</strain>
        <tissue evidence="2">Leaf</tissue>
    </source>
</reference>
<evidence type="ECO:0000259" key="1">
    <source>
        <dbReference type="Pfam" id="PF13456"/>
    </source>
</evidence>
<dbReference type="Proteomes" id="UP001168877">
    <property type="component" value="Unassembled WGS sequence"/>
</dbReference>
<name>A0AA39VKQ1_ACESA</name>
<dbReference type="InterPro" id="IPR002156">
    <property type="entry name" value="RNaseH_domain"/>
</dbReference>
<keyword evidence="3" id="KW-1185">Reference proteome</keyword>
<evidence type="ECO:0000313" key="3">
    <source>
        <dbReference type="Proteomes" id="UP001168877"/>
    </source>
</evidence>
<comment type="caution">
    <text evidence="2">The sequence shown here is derived from an EMBL/GenBank/DDBJ whole genome shotgun (WGS) entry which is preliminary data.</text>
</comment>
<feature type="domain" description="RNase H type-1" evidence="1">
    <location>
        <begin position="9"/>
        <end position="84"/>
    </location>
</feature>
<dbReference type="AlphaFoldDB" id="A0AA39VKQ1"/>
<evidence type="ECO:0000313" key="2">
    <source>
        <dbReference type="EMBL" id="KAK0584155.1"/>
    </source>
</evidence>
<dbReference type="Pfam" id="PF13456">
    <property type="entry name" value="RVT_3"/>
    <property type="match status" value="1"/>
</dbReference>
<protein>
    <recommendedName>
        <fullName evidence="1">RNase H type-1 domain-containing protein</fullName>
    </recommendedName>
</protein>
<reference evidence="2" key="1">
    <citation type="journal article" date="2022" name="Plant J.">
        <title>Strategies of tolerance reflected in two North American maple genomes.</title>
        <authorList>
            <person name="McEvoy S.L."/>
            <person name="Sezen U.U."/>
            <person name="Trouern-Trend A."/>
            <person name="McMahon S.M."/>
            <person name="Schaberg P.G."/>
            <person name="Yang J."/>
            <person name="Wegrzyn J.L."/>
            <person name="Swenson N.G."/>
        </authorList>
    </citation>
    <scope>NUCLEOTIDE SEQUENCE</scope>
    <source>
        <strain evidence="2">NS2018</strain>
    </source>
</reference>
<accession>A0AA39VKQ1</accession>
<dbReference type="EMBL" id="JAUESC010000383">
    <property type="protein sequence ID" value="KAK0584155.1"/>
    <property type="molecule type" value="Genomic_DNA"/>
</dbReference>
<organism evidence="2 3">
    <name type="scientific">Acer saccharum</name>
    <name type="common">Sugar maple</name>
    <dbReference type="NCBI Taxonomy" id="4024"/>
    <lineage>
        <taxon>Eukaryota</taxon>
        <taxon>Viridiplantae</taxon>
        <taxon>Streptophyta</taxon>
        <taxon>Embryophyta</taxon>
        <taxon>Tracheophyta</taxon>
        <taxon>Spermatophyta</taxon>
        <taxon>Magnoliopsida</taxon>
        <taxon>eudicotyledons</taxon>
        <taxon>Gunneridae</taxon>
        <taxon>Pentapetalae</taxon>
        <taxon>rosids</taxon>
        <taxon>malvids</taxon>
        <taxon>Sapindales</taxon>
        <taxon>Sapindaceae</taxon>
        <taxon>Hippocastanoideae</taxon>
        <taxon>Acereae</taxon>
        <taxon>Acer</taxon>
    </lineage>
</organism>